<dbReference type="GO" id="GO:0099402">
    <property type="term" value="P:plant organ development"/>
    <property type="evidence" value="ECO:0007669"/>
    <property type="project" value="UniProtKB-ARBA"/>
</dbReference>
<dbReference type="NCBIfam" id="TIGR00756">
    <property type="entry name" value="PPR"/>
    <property type="match status" value="2"/>
</dbReference>
<protein>
    <recommendedName>
        <fullName evidence="6">Pentatricopeptide repeat-containing protein</fullName>
    </recommendedName>
</protein>
<comment type="caution">
    <text evidence="4">The sequence shown here is derived from an EMBL/GenBank/DDBJ whole genome shotgun (WGS) entry which is preliminary data.</text>
</comment>
<keyword evidence="1" id="KW-0677">Repeat</keyword>
<evidence type="ECO:0000256" key="3">
    <source>
        <dbReference type="PROSITE-ProRule" id="PRU00708"/>
    </source>
</evidence>
<feature type="repeat" description="PPR" evidence="3">
    <location>
        <begin position="370"/>
        <end position="404"/>
    </location>
</feature>
<feature type="repeat" description="PPR" evidence="3">
    <location>
        <begin position="267"/>
        <end position="301"/>
    </location>
</feature>
<dbReference type="AlphaFoldDB" id="A0ABD3AQV4"/>
<dbReference type="FunFam" id="1.25.40.10:FF:000158">
    <property type="entry name" value="pentatricopeptide repeat-containing protein At2g33680"/>
    <property type="match status" value="1"/>
</dbReference>
<dbReference type="Pfam" id="PF20431">
    <property type="entry name" value="E_motif"/>
    <property type="match status" value="1"/>
</dbReference>
<keyword evidence="5" id="KW-1185">Reference proteome</keyword>
<dbReference type="InterPro" id="IPR046849">
    <property type="entry name" value="E2_motif"/>
</dbReference>
<feature type="repeat" description="PPR" evidence="3">
    <location>
        <begin position="64"/>
        <end position="98"/>
    </location>
</feature>
<dbReference type="Pfam" id="PF01535">
    <property type="entry name" value="PPR"/>
    <property type="match status" value="5"/>
</dbReference>
<dbReference type="FunFam" id="1.25.40.10:FF:000205">
    <property type="entry name" value="Pentatricopeptide repeat-containing protein, mitochondrial"/>
    <property type="match status" value="1"/>
</dbReference>
<dbReference type="GO" id="GO:0005739">
    <property type="term" value="C:mitochondrion"/>
    <property type="evidence" value="ECO:0007669"/>
    <property type="project" value="UniProtKB-ARBA"/>
</dbReference>
<dbReference type="Pfam" id="PF20430">
    <property type="entry name" value="Eplus_motif"/>
    <property type="match status" value="1"/>
</dbReference>
<gene>
    <name evidence="4" type="ORF">ACH5RR_007065</name>
</gene>
<sequence>MRAPQQLVEMSVLNLYKVAATHCHAIKTALIGDVYTANNIINGYKNCRELYIAQKLFDEMPERDTVSWNTMIAGYVNSWDFLSAWELFKCMKICGFAFDEYTFGSILKGVACNGDLLCGKQVHSDVIKWGYGGDVYSGSALLDMYAKCGRVEDANRAFEYMPIRNSVSWNALIAGYAEIGNCEHCFWLLKQMEHDGAGLEDGTFAPLLALLHDTQFYKRSMQLHSKVIKLGLEFHSIVFNALISSYSGCGSLADAKRVFDIAIAYRDLVTWNAMLAAYLEHDQGKPAFKLFNEMEQLGLEPDLYTYTCTIGACSGDAQHTQGKSLHALVIKRGLEKLTAVSNSLIAMYLKSNSSGMEDAIKVFDYTEIKDSISWNSILTGLSQKGLSEISLKTFHKMLLNGLEIDHYTLSATLRSCSDLATLQLGRQFHVFTIKLGYETNEYVTSALIFMYSKSGSLEDAWKSFMASPRDTSITWNSIMFAYAQHGQGKVALDLFFQMIEKKVKLDHISFVAVLTACSHIGLVEEGKRFLGSMESVYGIPPRMEHYACAIDLLGRAGCIKEAKEIIKEMPFQPDGIVLKTLLGVCRKCGDIKMATEVASHLLELEPGEHCTYVLLSDMYGHFEKWDEIATLKKLMRQRGVKKIPGWSWIEVKNEVHSFNAEDHSHPHCQEIYHLLRELMKEIKLAEKSSSSDFSLEDRDDVDCYGPAVTSFQFTVEL</sequence>
<dbReference type="PROSITE" id="PS51375">
    <property type="entry name" value="PPR"/>
    <property type="match status" value="5"/>
</dbReference>
<dbReference type="PANTHER" id="PTHR47926:SF372">
    <property type="entry name" value="PENTATRICOPEPTIDE REPEAT-CONTAINING PROTEIN"/>
    <property type="match status" value="1"/>
</dbReference>
<dbReference type="InterPro" id="IPR011990">
    <property type="entry name" value="TPR-like_helical_dom_sf"/>
</dbReference>
<dbReference type="Pfam" id="PF13041">
    <property type="entry name" value="PPR_2"/>
    <property type="match status" value="3"/>
</dbReference>
<feature type="repeat" description="PPR" evidence="3">
    <location>
        <begin position="471"/>
        <end position="505"/>
    </location>
</feature>
<dbReference type="Gene3D" id="1.25.40.10">
    <property type="entry name" value="Tetratricopeptide repeat domain"/>
    <property type="match status" value="5"/>
</dbReference>
<name>A0ABD3AQV4_9GENT</name>
<dbReference type="PANTHER" id="PTHR47926">
    <property type="entry name" value="PENTATRICOPEPTIDE REPEAT-CONTAINING PROTEIN"/>
    <property type="match status" value="1"/>
</dbReference>
<feature type="repeat" description="PPR" evidence="3">
    <location>
        <begin position="165"/>
        <end position="199"/>
    </location>
</feature>
<accession>A0ABD3AQV4</accession>
<organism evidence="4 5">
    <name type="scientific">Cinchona calisaya</name>
    <dbReference type="NCBI Taxonomy" id="153742"/>
    <lineage>
        <taxon>Eukaryota</taxon>
        <taxon>Viridiplantae</taxon>
        <taxon>Streptophyta</taxon>
        <taxon>Embryophyta</taxon>
        <taxon>Tracheophyta</taxon>
        <taxon>Spermatophyta</taxon>
        <taxon>Magnoliopsida</taxon>
        <taxon>eudicotyledons</taxon>
        <taxon>Gunneridae</taxon>
        <taxon>Pentapetalae</taxon>
        <taxon>asterids</taxon>
        <taxon>lamiids</taxon>
        <taxon>Gentianales</taxon>
        <taxon>Rubiaceae</taxon>
        <taxon>Cinchonoideae</taxon>
        <taxon>Cinchoneae</taxon>
        <taxon>Cinchona</taxon>
    </lineage>
</organism>
<dbReference type="Proteomes" id="UP001630127">
    <property type="component" value="Unassembled WGS sequence"/>
</dbReference>
<dbReference type="EMBL" id="JBJUIK010000003">
    <property type="protein sequence ID" value="KAL3533544.1"/>
    <property type="molecule type" value="Genomic_DNA"/>
</dbReference>
<dbReference type="InterPro" id="IPR002885">
    <property type="entry name" value="PPR_rpt"/>
</dbReference>
<evidence type="ECO:0000313" key="4">
    <source>
        <dbReference type="EMBL" id="KAL3533544.1"/>
    </source>
</evidence>
<evidence type="ECO:0000256" key="1">
    <source>
        <dbReference type="ARBA" id="ARBA00022737"/>
    </source>
</evidence>
<reference evidence="4 5" key="1">
    <citation type="submission" date="2024-11" db="EMBL/GenBank/DDBJ databases">
        <title>A near-complete genome assembly of Cinchona calisaya.</title>
        <authorList>
            <person name="Lian D.C."/>
            <person name="Zhao X.W."/>
            <person name="Wei L."/>
        </authorList>
    </citation>
    <scope>NUCLEOTIDE SEQUENCE [LARGE SCALE GENOMIC DNA]</scope>
    <source>
        <tissue evidence="4">Nenye</tissue>
    </source>
</reference>
<dbReference type="InterPro" id="IPR046848">
    <property type="entry name" value="E_motif"/>
</dbReference>
<dbReference type="InterPro" id="IPR046960">
    <property type="entry name" value="PPR_At4g14850-like_plant"/>
</dbReference>
<proteinExistence type="inferred from homology"/>
<comment type="similarity">
    <text evidence="2">Belongs to the PPR family. PCMP-E subfamily.</text>
</comment>
<evidence type="ECO:0000256" key="2">
    <source>
        <dbReference type="ARBA" id="ARBA00061659"/>
    </source>
</evidence>
<evidence type="ECO:0008006" key="6">
    <source>
        <dbReference type="Google" id="ProtNLM"/>
    </source>
</evidence>
<evidence type="ECO:0000313" key="5">
    <source>
        <dbReference type="Proteomes" id="UP001630127"/>
    </source>
</evidence>